<feature type="signal peptide" evidence="7">
    <location>
        <begin position="1"/>
        <end position="19"/>
    </location>
</feature>
<keyword evidence="7" id="KW-0732">Signal</keyword>
<keyword evidence="2 6" id="KW-0812">Transmembrane</keyword>
<feature type="region of interest" description="Disordered" evidence="5">
    <location>
        <begin position="312"/>
        <end position="332"/>
    </location>
</feature>
<reference evidence="9" key="1">
    <citation type="submission" date="2021-01" db="EMBL/GenBank/DDBJ databases">
        <authorList>
            <person name="Corre E."/>
            <person name="Pelletier E."/>
            <person name="Niang G."/>
            <person name="Scheremetjew M."/>
            <person name="Finn R."/>
            <person name="Kale V."/>
            <person name="Holt S."/>
            <person name="Cochrane G."/>
            <person name="Meng A."/>
            <person name="Brown T."/>
            <person name="Cohen L."/>
        </authorList>
    </citation>
    <scope>NUCLEOTIDE SEQUENCE</scope>
    <source>
        <strain evidence="9">CCMP1510</strain>
    </source>
</reference>
<feature type="region of interest" description="Disordered" evidence="5">
    <location>
        <begin position="76"/>
        <end position="120"/>
    </location>
</feature>
<evidence type="ECO:0000256" key="5">
    <source>
        <dbReference type="SAM" id="MobiDB-lite"/>
    </source>
</evidence>
<protein>
    <recommendedName>
        <fullName evidence="8">SUN domain-containing protein</fullName>
    </recommendedName>
</protein>
<evidence type="ECO:0000256" key="7">
    <source>
        <dbReference type="SAM" id="SignalP"/>
    </source>
</evidence>
<dbReference type="InterPro" id="IPR008979">
    <property type="entry name" value="Galactose-bd-like_sf"/>
</dbReference>
<evidence type="ECO:0000259" key="8">
    <source>
        <dbReference type="PROSITE" id="PS51469"/>
    </source>
</evidence>
<dbReference type="InterPro" id="IPR012919">
    <property type="entry name" value="SUN_dom"/>
</dbReference>
<evidence type="ECO:0000256" key="3">
    <source>
        <dbReference type="ARBA" id="ARBA00022989"/>
    </source>
</evidence>
<feature type="region of interest" description="Disordered" evidence="5">
    <location>
        <begin position="690"/>
        <end position="710"/>
    </location>
</feature>
<accession>A0A7S3NMX8</accession>
<dbReference type="GO" id="GO:0012505">
    <property type="term" value="C:endomembrane system"/>
    <property type="evidence" value="ECO:0007669"/>
    <property type="project" value="UniProtKB-SubCell"/>
</dbReference>
<dbReference type="InterPro" id="IPR045120">
    <property type="entry name" value="Suco/Slp1-like"/>
</dbReference>
<organism evidence="9">
    <name type="scientific">Aureoumbra lagunensis</name>
    <dbReference type="NCBI Taxonomy" id="44058"/>
    <lineage>
        <taxon>Eukaryota</taxon>
        <taxon>Sar</taxon>
        <taxon>Stramenopiles</taxon>
        <taxon>Ochrophyta</taxon>
        <taxon>Pelagophyceae</taxon>
        <taxon>Pelagomonadales</taxon>
        <taxon>Aureoumbra</taxon>
    </lineage>
</organism>
<evidence type="ECO:0000256" key="4">
    <source>
        <dbReference type="ARBA" id="ARBA00023136"/>
    </source>
</evidence>
<dbReference type="AlphaFoldDB" id="A0A7S3NMX8"/>
<feature type="region of interest" description="Disordered" evidence="5">
    <location>
        <begin position="864"/>
        <end position="900"/>
    </location>
</feature>
<feature type="transmembrane region" description="Helical" evidence="6">
    <location>
        <begin position="785"/>
        <end position="810"/>
    </location>
</feature>
<dbReference type="GO" id="GO:0005737">
    <property type="term" value="C:cytoplasm"/>
    <property type="evidence" value="ECO:0007669"/>
    <property type="project" value="TreeGrafter"/>
</dbReference>
<gene>
    <name evidence="9" type="ORF">ALAG00032_LOCUS11868</name>
</gene>
<keyword evidence="3 6" id="KW-1133">Transmembrane helix</keyword>
<dbReference type="GO" id="GO:0016020">
    <property type="term" value="C:membrane"/>
    <property type="evidence" value="ECO:0007669"/>
    <property type="project" value="InterPro"/>
</dbReference>
<evidence type="ECO:0000313" key="9">
    <source>
        <dbReference type="EMBL" id="CAE0371087.1"/>
    </source>
</evidence>
<dbReference type="Gene3D" id="2.60.120.260">
    <property type="entry name" value="Galactose-binding domain-like"/>
    <property type="match status" value="1"/>
</dbReference>
<dbReference type="PANTHER" id="PTHR12953">
    <property type="entry name" value="MEMBRANE PROTEIN CH1 RELATED"/>
    <property type="match status" value="1"/>
</dbReference>
<dbReference type="PROSITE" id="PS51469">
    <property type="entry name" value="SUN"/>
    <property type="match status" value="1"/>
</dbReference>
<dbReference type="GO" id="GO:0034975">
    <property type="term" value="P:protein folding in endoplasmic reticulum"/>
    <property type="evidence" value="ECO:0007669"/>
    <property type="project" value="TreeGrafter"/>
</dbReference>
<feature type="compositionally biased region" description="Low complexity" evidence="5">
    <location>
        <begin position="883"/>
        <end position="900"/>
    </location>
</feature>
<feature type="compositionally biased region" description="Basic and acidic residues" evidence="5">
    <location>
        <begin position="79"/>
        <end position="110"/>
    </location>
</feature>
<feature type="domain" description="SUN" evidence="8">
    <location>
        <begin position="104"/>
        <end position="264"/>
    </location>
</feature>
<evidence type="ECO:0000256" key="6">
    <source>
        <dbReference type="SAM" id="Phobius"/>
    </source>
</evidence>
<keyword evidence="4 6" id="KW-0472">Membrane</keyword>
<feature type="chain" id="PRO_5030817205" description="SUN domain-containing protein" evidence="7">
    <location>
        <begin position="20"/>
        <end position="900"/>
    </location>
</feature>
<dbReference type="EMBL" id="HBIJ01017923">
    <property type="protein sequence ID" value="CAE0371087.1"/>
    <property type="molecule type" value="Transcribed_RNA"/>
</dbReference>
<name>A0A7S3NMX8_9STRA</name>
<proteinExistence type="predicted"/>
<evidence type="ECO:0000256" key="1">
    <source>
        <dbReference type="ARBA" id="ARBA00004308"/>
    </source>
</evidence>
<dbReference type="PANTHER" id="PTHR12953:SF0">
    <property type="entry name" value="SUN DOMAIN-CONTAINING OSSIFICATION FACTOR"/>
    <property type="match status" value="1"/>
</dbReference>
<sequence>MHVVRILLLCSFHLIVVRSEEVNATTVETVVPEKETIAGTATKTEDVRTSETCTTGNAAAITEELVEKKNKELVSQADEWSKKEGSSTEAKKGELNEIERGDKNSDHIKEEDEEQHDEETVKRVVINYASMEAGAQVLETSPTSKGFHNLLVDDKDKYGITECAEKKMVVIRLTDEIQATHVVLAQYEKYSSGVKEFKISGSRIYPTKDWVPIGNFTAAYGENEQTFSLPTSTYVRYLKLRFLSHYGDEYMCTVSQIKVHGKTMMENFELDLEQHDREVNQRLQAFDGDQLLINETELKEEEIDKEQIITPTTTMTSSNNQTEETSPQKEATVAIPSDMDDARDKEQKSANVSCNNTETNISLCTNISDNVGQEKKLLECGDQQIVKQSVHAQTAISIRHESNKEQSNNKDEDTIDTNLSEVSNASADSSDKANGSVPLKKLAIGVAGKLLEVVTATAFHRANASNATSINVTNTTSNANLSTNNLYYNEISQGAIKDQTTNTSNESSSNSTPQEFNLLNESRKANSSSLQTIPTKLSASTTTDPAPTQPIENQTATDTAPSADSEAKQAQQSCLRNLDYKLFKERMLLKSTQQAAPREVTTPPVPGYDSIFKTLMDKIKAFEINHSIAERYLVHLHACFVSSVDQIESKYDAKLQAIRDEIRLISARQDAVSEEYASIINPYDYRGPRLHHTSSRTASASQLLEDHQSDKDEQVKDDMSTFSALQLPQDPSLRMNFATINRLTNRIFQWTTAKLRELDDADQRPETSDFEIKEAPLEFPQFDEVLFLIVLLSLVVCLATLSTCTCFVFWRLETIRAMFLAQPKVHHHYYPAVIETHTKDSTVHNSPAAVQPLSWEAQPSSLRFRRRGGASQLVPQDDASEDPSSGSAPTATAGARIPMI</sequence>
<feature type="compositionally biased region" description="Polar residues" evidence="5">
    <location>
        <begin position="312"/>
        <end position="329"/>
    </location>
</feature>
<comment type="subcellular location">
    <subcellularLocation>
        <location evidence="1">Endomembrane system</location>
    </subcellularLocation>
</comment>
<evidence type="ECO:0000256" key="2">
    <source>
        <dbReference type="ARBA" id="ARBA00022692"/>
    </source>
</evidence>
<dbReference type="SUPFAM" id="SSF49785">
    <property type="entry name" value="Galactose-binding domain-like"/>
    <property type="match status" value="1"/>
</dbReference>
<dbReference type="Pfam" id="PF07738">
    <property type="entry name" value="Sad1_UNC"/>
    <property type="match status" value="1"/>
</dbReference>
<feature type="region of interest" description="Disordered" evidence="5">
    <location>
        <begin position="524"/>
        <end position="570"/>
    </location>
</feature>